<proteinExistence type="predicted"/>
<dbReference type="EMBL" id="QXDL01000224">
    <property type="protein sequence ID" value="RIH80579.1"/>
    <property type="molecule type" value="Genomic_DNA"/>
</dbReference>
<evidence type="ECO:0000313" key="2">
    <source>
        <dbReference type="Proteomes" id="UP000265715"/>
    </source>
</evidence>
<dbReference type="AlphaFoldDB" id="A0A399EBM7"/>
<keyword evidence="2" id="KW-1185">Reference proteome</keyword>
<evidence type="ECO:0008006" key="3">
    <source>
        <dbReference type="Google" id="ProtNLM"/>
    </source>
</evidence>
<evidence type="ECO:0000313" key="1">
    <source>
        <dbReference type="EMBL" id="RIH80579.1"/>
    </source>
</evidence>
<reference evidence="1 2" key="1">
    <citation type="submission" date="2018-08" db="EMBL/GenBank/DDBJ databases">
        <title>Meiothermus terrae DSM 26712 genome sequencing project.</title>
        <authorList>
            <person name="Da Costa M.S."/>
            <person name="Albuquerque L."/>
            <person name="Raposo P."/>
            <person name="Froufe H.J.C."/>
            <person name="Barroso C.S."/>
            <person name="Egas C."/>
        </authorList>
    </citation>
    <scope>NUCLEOTIDE SEQUENCE [LARGE SCALE GENOMIC DNA]</scope>
    <source>
        <strain evidence="1 2">DSM 26712</strain>
    </source>
</reference>
<name>A0A399EBM7_9DEIN</name>
<sequence>MPGDGRYRPPDGPVRLGPATVEDLRRYDECGFRFWAERVAGPRGREEASGWRALVRELRALKRLNEARLEALAQRFPEAEGWLRAHQELLFALNLGFAWPENATPQARVDGALNRGGEYSFYTFAPPDTDDPTAFLRGRWGELWLAGYLLEHNPRQVKGVRLWVWPVLGPPLPVYDKPISQVTGPIRWRNEKVRATLERYQRGEVKPNPGFICLSCSVRDVCREGRVG</sequence>
<accession>A0A399EBM7</accession>
<protein>
    <recommendedName>
        <fullName evidence="3">PD-(D/E)XK nuclease superfamily protein</fullName>
    </recommendedName>
</protein>
<comment type="caution">
    <text evidence="1">The sequence shown here is derived from an EMBL/GenBank/DDBJ whole genome shotgun (WGS) entry which is preliminary data.</text>
</comment>
<dbReference type="Proteomes" id="UP000265715">
    <property type="component" value="Unassembled WGS sequence"/>
</dbReference>
<organism evidence="1 2">
    <name type="scientific">Calidithermus terrae</name>
    <dbReference type="NCBI Taxonomy" id="1408545"/>
    <lineage>
        <taxon>Bacteria</taxon>
        <taxon>Thermotogati</taxon>
        <taxon>Deinococcota</taxon>
        <taxon>Deinococci</taxon>
        <taxon>Thermales</taxon>
        <taxon>Thermaceae</taxon>
        <taxon>Calidithermus</taxon>
    </lineage>
</organism>
<gene>
    <name evidence="1" type="ORF">Mterra_03491</name>
</gene>